<reference evidence="1" key="1">
    <citation type="submission" date="2019-01" db="EMBL/GenBank/DDBJ databases">
        <title>Draft genome sequences of three monokaryotic isolates of the white-rot basidiomycete fungus Dichomitus squalens.</title>
        <authorList>
            <consortium name="DOE Joint Genome Institute"/>
            <person name="Lopez S.C."/>
            <person name="Andreopoulos B."/>
            <person name="Pangilinan J."/>
            <person name="Lipzen A."/>
            <person name="Riley R."/>
            <person name="Ahrendt S."/>
            <person name="Ng V."/>
            <person name="Barry K."/>
            <person name="Daum C."/>
            <person name="Grigoriev I.V."/>
            <person name="Hilden K.S."/>
            <person name="Makela M.R."/>
            <person name="de Vries R.P."/>
        </authorList>
    </citation>
    <scope>NUCLEOTIDE SEQUENCE [LARGE SCALE GENOMIC DNA]</scope>
    <source>
        <strain evidence="1">OM18370.1</strain>
    </source>
</reference>
<sequence length="70" mass="7772">LPPLILSSSIAHSPQPSRTLALRSRYLRPSTFFAPTPSDTRLAFVSCEPQDTPYPVLGNTLWLRIHAAQL</sequence>
<dbReference type="AlphaFoldDB" id="A0A4V2K0G6"/>
<dbReference type="EMBL" id="ML143418">
    <property type="protein sequence ID" value="TBU28783.1"/>
    <property type="molecule type" value="Genomic_DNA"/>
</dbReference>
<dbReference type="OrthoDB" id="2755100at2759"/>
<gene>
    <name evidence="1" type="ORF">BD311DRAFT_788220</name>
</gene>
<feature type="non-terminal residue" evidence="1">
    <location>
        <position position="1"/>
    </location>
</feature>
<protein>
    <submittedName>
        <fullName evidence="1">Uncharacterized protein</fullName>
    </submittedName>
</protein>
<name>A0A4V2K0G6_9APHY</name>
<dbReference type="Proteomes" id="UP000292957">
    <property type="component" value="Unassembled WGS sequence"/>
</dbReference>
<proteinExistence type="predicted"/>
<evidence type="ECO:0000313" key="1">
    <source>
        <dbReference type="EMBL" id="TBU28783.1"/>
    </source>
</evidence>
<accession>A0A4V2K0G6</accession>
<organism evidence="1">
    <name type="scientific">Dichomitus squalens</name>
    <dbReference type="NCBI Taxonomy" id="114155"/>
    <lineage>
        <taxon>Eukaryota</taxon>
        <taxon>Fungi</taxon>
        <taxon>Dikarya</taxon>
        <taxon>Basidiomycota</taxon>
        <taxon>Agaricomycotina</taxon>
        <taxon>Agaricomycetes</taxon>
        <taxon>Polyporales</taxon>
        <taxon>Polyporaceae</taxon>
        <taxon>Dichomitus</taxon>
    </lineage>
</organism>